<reference evidence="4" key="2">
    <citation type="submission" date="2025-09" db="UniProtKB">
        <authorList>
            <consortium name="Ensembl"/>
        </authorList>
    </citation>
    <scope>IDENTIFICATION</scope>
</reference>
<dbReference type="OMA" id="EAWIWAC"/>
<evidence type="ECO:0000256" key="1">
    <source>
        <dbReference type="ARBA" id="ARBA00003056"/>
    </source>
</evidence>
<comment type="function">
    <text evidence="1">May be involved in spermatogenesis.</text>
</comment>
<dbReference type="AlphaFoldDB" id="A0A3Q3XKQ7"/>
<dbReference type="Proteomes" id="UP000261620">
    <property type="component" value="Unplaced"/>
</dbReference>
<evidence type="ECO:0000313" key="5">
    <source>
        <dbReference type="Proteomes" id="UP000261620"/>
    </source>
</evidence>
<dbReference type="PANTHER" id="PTHR13601:SF2">
    <property type="entry name" value="GAMETOGENETIN-BINDING PROTEIN 2"/>
    <property type="match status" value="1"/>
</dbReference>
<reference evidence="4" key="1">
    <citation type="submission" date="2025-08" db="UniProtKB">
        <authorList>
            <consortium name="Ensembl"/>
        </authorList>
    </citation>
    <scope>IDENTIFICATION</scope>
</reference>
<evidence type="ECO:0000256" key="2">
    <source>
        <dbReference type="ARBA" id="ARBA00019230"/>
    </source>
</evidence>
<evidence type="ECO:0000256" key="3">
    <source>
        <dbReference type="ARBA" id="ARBA00031743"/>
    </source>
</evidence>
<dbReference type="PANTHER" id="PTHR13601">
    <property type="entry name" value="GAMETOGENETIN-BINDING PROTEIN 2"/>
    <property type="match status" value="1"/>
</dbReference>
<name>A0A3Q3XKQ7_MOLML</name>
<dbReference type="GO" id="GO:0005737">
    <property type="term" value="C:cytoplasm"/>
    <property type="evidence" value="ECO:0007669"/>
    <property type="project" value="TreeGrafter"/>
</dbReference>
<accession>A0A3Q3XKQ7</accession>
<keyword evidence="5" id="KW-1185">Reference proteome</keyword>
<dbReference type="STRING" id="94237.ENSMMOP00000027609"/>
<proteinExistence type="predicted"/>
<sequence>MARLVAVCRDGDEDYPFLSRQIPLFIDDSLTMVMEFSEGVMDFDSHEINMFHWKQFSEYHSKLKQQDLNIALMVTSREVYSELTRPYSNDIRAQRQ</sequence>
<organism evidence="4 5">
    <name type="scientific">Mola mola</name>
    <name type="common">Ocean sunfish</name>
    <name type="synonym">Tetraodon mola</name>
    <dbReference type="NCBI Taxonomy" id="94237"/>
    <lineage>
        <taxon>Eukaryota</taxon>
        <taxon>Metazoa</taxon>
        <taxon>Chordata</taxon>
        <taxon>Craniata</taxon>
        <taxon>Vertebrata</taxon>
        <taxon>Euteleostomi</taxon>
        <taxon>Actinopterygii</taxon>
        <taxon>Neopterygii</taxon>
        <taxon>Teleostei</taxon>
        <taxon>Neoteleostei</taxon>
        <taxon>Acanthomorphata</taxon>
        <taxon>Eupercaria</taxon>
        <taxon>Tetraodontiformes</taxon>
        <taxon>Molidae</taxon>
        <taxon>Mola</taxon>
    </lineage>
</organism>
<evidence type="ECO:0000313" key="4">
    <source>
        <dbReference type="Ensembl" id="ENSMMOP00000027609.1"/>
    </source>
</evidence>
<dbReference type="GO" id="GO:0005634">
    <property type="term" value="C:nucleus"/>
    <property type="evidence" value="ECO:0007669"/>
    <property type="project" value="TreeGrafter"/>
</dbReference>
<dbReference type="Ensembl" id="ENSMMOT00000028080.1">
    <property type="protein sequence ID" value="ENSMMOP00000027609.1"/>
    <property type="gene ID" value="ENSMMOG00000020880.1"/>
</dbReference>
<dbReference type="InterPro" id="IPR026073">
    <property type="entry name" value="GGNBP2"/>
</dbReference>
<protein>
    <recommendedName>
        <fullName evidence="2">Gametogenetin-binding protein 2</fullName>
    </recommendedName>
    <alternativeName>
        <fullName evidence="3">Protein ZNF403</fullName>
    </alternativeName>
</protein>